<dbReference type="AlphaFoldDB" id="A0A6L2JZB9"/>
<accession>A0A6L2JZB9</accession>
<gene>
    <name evidence="2" type="ORF">Tci_014446</name>
</gene>
<evidence type="ECO:0000313" key="2">
    <source>
        <dbReference type="EMBL" id="GEU42468.1"/>
    </source>
</evidence>
<comment type="caution">
    <text evidence="2">The sequence shown here is derived from an EMBL/GenBank/DDBJ whole genome shotgun (WGS) entry which is preliminary data.</text>
</comment>
<protein>
    <submittedName>
        <fullName evidence="2">Uncharacterized protein</fullName>
    </submittedName>
</protein>
<feature type="region of interest" description="Disordered" evidence="1">
    <location>
        <begin position="1"/>
        <end position="29"/>
    </location>
</feature>
<organism evidence="2">
    <name type="scientific">Tanacetum cinerariifolium</name>
    <name type="common">Dalmatian daisy</name>
    <name type="synonym">Chrysanthemum cinerariifolium</name>
    <dbReference type="NCBI Taxonomy" id="118510"/>
    <lineage>
        <taxon>Eukaryota</taxon>
        <taxon>Viridiplantae</taxon>
        <taxon>Streptophyta</taxon>
        <taxon>Embryophyta</taxon>
        <taxon>Tracheophyta</taxon>
        <taxon>Spermatophyta</taxon>
        <taxon>Magnoliopsida</taxon>
        <taxon>eudicotyledons</taxon>
        <taxon>Gunneridae</taxon>
        <taxon>Pentapetalae</taxon>
        <taxon>asterids</taxon>
        <taxon>campanulids</taxon>
        <taxon>Asterales</taxon>
        <taxon>Asteraceae</taxon>
        <taxon>Asteroideae</taxon>
        <taxon>Anthemideae</taxon>
        <taxon>Anthemidinae</taxon>
        <taxon>Tanacetum</taxon>
    </lineage>
</organism>
<reference evidence="2" key="1">
    <citation type="journal article" date="2019" name="Sci. Rep.">
        <title>Draft genome of Tanacetum cinerariifolium, the natural source of mosquito coil.</title>
        <authorList>
            <person name="Yamashiro T."/>
            <person name="Shiraishi A."/>
            <person name="Satake H."/>
            <person name="Nakayama K."/>
        </authorList>
    </citation>
    <scope>NUCLEOTIDE SEQUENCE</scope>
</reference>
<evidence type="ECO:0000256" key="1">
    <source>
        <dbReference type="SAM" id="MobiDB-lite"/>
    </source>
</evidence>
<name>A0A6L2JZB9_TANCI</name>
<dbReference type="EMBL" id="BKCJ010001572">
    <property type="protein sequence ID" value="GEU42468.1"/>
    <property type="molecule type" value="Genomic_DNA"/>
</dbReference>
<sequence length="85" mass="9435">MSCQGSQSHTRAEIKMEIGDSESFETSDPLLADGSRHANMLDQGSQLHTRADMKICTVLDLMRRGERMRVCNLLRSFGLCCAKGT</sequence>
<proteinExistence type="predicted"/>